<reference evidence="1" key="1">
    <citation type="journal article" date="2019" name="Nat. Med.">
        <title>A library of human gut bacterial isolates paired with longitudinal multiomics data enables mechanistic microbiome research.</title>
        <authorList>
            <person name="Poyet M."/>
            <person name="Groussin M."/>
            <person name="Gibbons S.M."/>
            <person name="Avila-Pacheco J."/>
            <person name="Jiang X."/>
            <person name="Kearney S.M."/>
            <person name="Perrotta A.R."/>
            <person name="Berdy B."/>
            <person name="Zhao S."/>
            <person name="Lieberman T.D."/>
            <person name="Swanson P.K."/>
            <person name="Smith M."/>
            <person name="Roesemann S."/>
            <person name="Alexander J.E."/>
            <person name="Rich S.A."/>
            <person name="Livny J."/>
            <person name="Vlamakis H."/>
            <person name="Clish C."/>
            <person name="Bullock K."/>
            <person name="Deik A."/>
            <person name="Scott J."/>
            <person name="Pierce K.A."/>
            <person name="Xavier R.J."/>
            <person name="Alm E.J."/>
        </authorList>
    </citation>
    <scope>NUCLEOTIDE SEQUENCE</scope>
    <source>
        <strain evidence="1">BIOML-A4</strain>
    </source>
</reference>
<accession>A0A6G1ZCC2</accession>
<dbReference type="RefSeq" id="WP_010802720.1">
    <property type="nucleotide sequence ID" value="NZ_CAJSYT010000015.1"/>
</dbReference>
<evidence type="ECO:0000313" key="1">
    <source>
        <dbReference type="EMBL" id="MRY11465.1"/>
    </source>
</evidence>
<comment type="caution">
    <text evidence="1">The sequence shown here is derived from an EMBL/GenBank/DDBJ whole genome shotgun (WGS) entry which is preliminary data.</text>
</comment>
<name>A0A6G1ZCC2_9BACT</name>
<dbReference type="EMBL" id="WKLP01000010">
    <property type="protein sequence ID" value="MRY11465.1"/>
    <property type="molecule type" value="Genomic_DNA"/>
</dbReference>
<protein>
    <submittedName>
        <fullName evidence="1">Uncharacterized protein</fullName>
    </submittedName>
</protein>
<gene>
    <name evidence="1" type="ORF">GKE01_08285</name>
</gene>
<organism evidence="1">
    <name type="scientific">Parabacteroides goldsteinii</name>
    <dbReference type="NCBI Taxonomy" id="328812"/>
    <lineage>
        <taxon>Bacteria</taxon>
        <taxon>Pseudomonadati</taxon>
        <taxon>Bacteroidota</taxon>
        <taxon>Bacteroidia</taxon>
        <taxon>Bacteroidales</taxon>
        <taxon>Tannerellaceae</taxon>
        <taxon>Parabacteroides</taxon>
    </lineage>
</organism>
<proteinExistence type="predicted"/>
<sequence>MKKRKIIKRRNIQAFKSYLIFLEAHNDRNELLHETAEFLLENKSLTKREKAFKHHFFALYALELAGACGCSEVLPDHLRIDNPAKTQFLIELMSALRRYGVLGDMTIKQLARILSCILCSEYSTDGMANRLKEVHPDYEFVHSAIKQLITDMKKKSSAK</sequence>
<dbReference type="AlphaFoldDB" id="A0A6G1ZCC2"/>